<comment type="function">
    <text evidence="5">Responsible for synthesis of pseudouridine from uracil-516 in 16S ribosomal RNA.</text>
</comment>
<evidence type="ECO:0000256" key="5">
    <source>
        <dbReference type="ARBA" id="ARBA00037590"/>
    </source>
</evidence>
<dbReference type="PANTHER" id="PTHR47683:SF4">
    <property type="entry name" value="PSEUDOURIDINE SYNTHASE"/>
    <property type="match status" value="1"/>
</dbReference>
<comment type="similarity">
    <text evidence="1 7">Belongs to the pseudouridine synthase RsuA family.</text>
</comment>
<dbReference type="Gene3D" id="3.30.70.1560">
    <property type="entry name" value="Alpha-L RNA-binding motif"/>
    <property type="match status" value="1"/>
</dbReference>
<dbReference type="SUPFAM" id="SSF55174">
    <property type="entry name" value="Alpha-L RNA-binding motif"/>
    <property type="match status" value="1"/>
</dbReference>
<organism evidence="9 10">
    <name type="scientific">Sphaerotilus microaerophilus</name>
    <dbReference type="NCBI Taxonomy" id="2914710"/>
    <lineage>
        <taxon>Bacteria</taxon>
        <taxon>Pseudomonadati</taxon>
        <taxon>Pseudomonadota</taxon>
        <taxon>Betaproteobacteria</taxon>
        <taxon>Burkholderiales</taxon>
        <taxon>Sphaerotilaceae</taxon>
        <taxon>Sphaerotilus</taxon>
    </lineage>
</organism>
<dbReference type="InterPro" id="IPR020103">
    <property type="entry name" value="PsdUridine_synth_cat_dom_sf"/>
</dbReference>
<evidence type="ECO:0000256" key="2">
    <source>
        <dbReference type="ARBA" id="ARBA00022884"/>
    </source>
</evidence>
<evidence type="ECO:0000256" key="3">
    <source>
        <dbReference type="ARBA" id="ARBA00023235"/>
    </source>
</evidence>
<dbReference type="Gene3D" id="3.30.70.580">
    <property type="entry name" value="Pseudouridine synthase I, catalytic domain, N-terminal subdomain"/>
    <property type="match status" value="1"/>
</dbReference>
<evidence type="ECO:0000313" key="10">
    <source>
        <dbReference type="Proteomes" id="UP001057498"/>
    </source>
</evidence>
<evidence type="ECO:0000256" key="7">
    <source>
        <dbReference type="RuleBase" id="RU003887"/>
    </source>
</evidence>
<keyword evidence="2 6" id="KW-0694">RNA-binding</keyword>
<dbReference type="CDD" id="cd02553">
    <property type="entry name" value="PseudoU_synth_RsuA"/>
    <property type="match status" value="1"/>
</dbReference>
<accession>A0ABM7YS30</accession>
<keyword evidence="3 7" id="KW-0413">Isomerase</keyword>
<name>A0ABM7YS30_9BURK</name>
<dbReference type="EC" id="5.4.99.-" evidence="7"/>
<gene>
    <name evidence="9" type="ORF">CATMQ487_43770</name>
</gene>
<dbReference type="InterPro" id="IPR018496">
    <property type="entry name" value="PsdUridine_synth_RsuA/RluB_CS"/>
</dbReference>
<dbReference type="PROSITE" id="PS01149">
    <property type="entry name" value="PSI_RSU"/>
    <property type="match status" value="1"/>
</dbReference>
<dbReference type="SUPFAM" id="SSF55120">
    <property type="entry name" value="Pseudouridine synthase"/>
    <property type="match status" value="1"/>
</dbReference>
<dbReference type="EMBL" id="AP025730">
    <property type="protein sequence ID" value="BDI07407.1"/>
    <property type="molecule type" value="Genomic_DNA"/>
</dbReference>
<dbReference type="Pfam" id="PF00849">
    <property type="entry name" value="PseudoU_synth_2"/>
    <property type="match status" value="1"/>
</dbReference>
<reference evidence="9" key="1">
    <citation type="submission" date="2022-04" db="EMBL/GenBank/DDBJ databases">
        <title>Whole genome sequence of Sphaerotilus sp. FB-5.</title>
        <authorList>
            <person name="Takeda M."/>
            <person name="Narihara S."/>
            <person name="Akimoto M."/>
            <person name="Akimoto R."/>
            <person name="Nishiyashiki S."/>
            <person name="Murakami T."/>
        </authorList>
    </citation>
    <scope>NUCLEOTIDE SEQUENCE</scope>
    <source>
        <strain evidence="9">FB-5</strain>
    </source>
</reference>
<dbReference type="InterPro" id="IPR042092">
    <property type="entry name" value="PsdUridine_s_RsuA/RluB/E/F_cat"/>
</dbReference>
<evidence type="ECO:0000259" key="8">
    <source>
        <dbReference type="Pfam" id="PF00849"/>
    </source>
</evidence>
<sequence>MARKNTNAGAPATLALADALFSQGLGARRECEGLIASGLVRVAGRTITDPFEPVATEGLVLEVEGRAWPYHAQAVILMHKPAGYECSQKPSAWPSVLKLLPGPLRQRDVQPVGRLDVDTTGLLLLTDDGALIHRLTHPKRHVPKVYEVTTARPVEDGQIEKLRAGVKLHDEPNLVRVLACERSGECALRMTLGEGKYHQVKRMVAAVGNHVEALHRSSFGALALPADLAPGQWRWIDDPAVIWAAGS</sequence>
<comment type="catalytic activity">
    <reaction evidence="4">
        <text>uridine(516) in 16S rRNA = pseudouridine(516) in 16S rRNA</text>
        <dbReference type="Rhea" id="RHEA:38867"/>
        <dbReference type="Rhea" id="RHEA-COMP:10089"/>
        <dbReference type="Rhea" id="RHEA-COMP:10090"/>
        <dbReference type="ChEBI" id="CHEBI:65314"/>
        <dbReference type="ChEBI" id="CHEBI:65315"/>
        <dbReference type="EC" id="5.4.99.19"/>
    </reaction>
</comment>
<dbReference type="Gene3D" id="3.10.290.10">
    <property type="entry name" value="RNA-binding S4 domain"/>
    <property type="match status" value="1"/>
</dbReference>
<evidence type="ECO:0000256" key="1">
    <source>
        <dbReference type="ARBA" id="ARBA00008348"/>
    </source>
</evidence>
<protein>
    <recommendedName>
        <fullName evidence="7">Pseudouridine synthase</fullName>
        <ecNumber evidence="7">5.4.99.-</ecNumber>
    </recommendedName>
</protein>
<dbReference type="InterPro" id="IPR036986">
    <property type="entry name" value="S4_RNA-bd_sf"/>
</dbReference>
<dbReference type="InterPro" id="IPR020094">
    <property type="entry name" value="TruA/RsuA/RluB/E/F_N"/>
</dbReference>
<dbReference type="InterPro" id="IPR000748">
    <property type="entry name" value="PsdUridine_synth_RsuA/RluB/E/F"/>
</dbReference>
<evidence type="ECO:0000313" key="9">
    <source>
        <dbReference type="EMBL" id="BDI07407.1"/>
    </source>
</evidence>
<dbReference type="Proteomes" id="UP001057498">
    <property type="component" value="Chromosome"/>
</dbReference>
<dbReference type="NCBIfam" id="TIGR00093">
    <property type="entry name" value="pseudouridine synthase"/>
    <property type="match status" value="1"/>
</dbReference>
<dbReference type="InterPro" id="IPR050343">
    <property type="entry name" value="RsuA_PseudoU_synthase"/>
</dbReference>
<feature type="domain" description="Pseudouridine synthase RsuA/RluA-like" evidence="8">
    <location>
        <begin position="75"/>
        <end position="206"/>
    </location>
</feature>
<dbReference type="InterPro" id="IPR006145">
    <property type="entry name" value="PsdUridine_synth_RsuA/RluA"/>
</dbReference>
<keyword evidence="10" id="KW-1185">Reference proteome</keyword>
<evidence type="ECO:0000256" key="4">
    <source>
        <dbReference type="ARBA" id="ARBA00036749"/>
    </source>
</evidence>
<dbReference type="CDD" id="cd00165">
    <property type="entry name" value="S4"/>
    <property type="match status" value="1"/>
</dbReference>
<dbReference type="PANTHER" id="PTHR47683">
    <property type="entry name" value="PSEUDOURIDINE SYNTHASE FAMILY PROTEIN-RELATED"/>
    <property type="match status" value="1"/>
</dbReference>
<dbReference type="PROSITE" id="PS50889">
    <property type="entry name" value="S4"/>
    <property type="match status" value="1"/>
</dbReference>
<evidence type="ECO:0000256" key="6">
    <source>
        <dbReference type="PROSITE-ProRule" id="PRU00182"/>
    </source>
</evidence>
<proteinExistence type="inferred from homology"/>